<dbReference type="SUPFAM" id="SSF88723">
    <property type="entry name" value="PIN domain-like"/>
    <property type="match status" value="1"/>
</dbReference>
<evidence type="ECO:0000256" key="15">
    <source>
        <dbReference type="NCBIfam" id="TIGR00593"/>
    </source>
</evidence>
<dbReference type="CDD" id="cd09859">
    <property type="entry name" value="PIN_53EXO"/>
    <property type="match status" value="1"/>
</dbReference>
<keyword evidence="4 16" id="KW-0808">Transferase</keyword>
<evidence type="ECO:0000256" key="16">
    <source>
        <dbReference type="RuleBase" id="RU004460"/>
    </source>
</evidence>
<dbReference type="InterPro" id="IPR018320">
    <property type="entry name" value="DNA_polymerase_1"/>
</dbReference>
<proteinExistence type="inferred from homology"/>
<dbReference type="PRINTS" id="PR00868">
    <property type="entry name" value="DNAPOLI"/>
</dbReference>
<keyword evidence="10 16" id="KW-0269">Exonuclease</keyword>
<feature type="domain" description="DNA-directed DNA polymerase family A palm" evidence="19">
    <location>
        <begin position="646"/>
        <end position="852"/>
    </location>
</feature>
<dbReference type="GO" id="GO:0006261">
    <property type="term" value="P:DNA-templated DNA replication"/>
    <property type="evidence" value="ECO:0007669"/>
    <property type="project" value="UniProtKB-UniRule"/>
</dbReference>
<dbReference type="PANTHER" id="PTHR10133">
    <property type="entry name" value="DNA POLYMERASE I"/>
    <property type="match status" value="1"/>
</dbReference>
<dbReference type="SMART" id="SM00279">
    <property type="entry name" value="HhH2"/>
    <property type="match status" value="1"/>
</dbReference>
<dbReference type="SUPFAM" id="SSF56672">
    <property type="entry name" value="DNA/RNA polymerases"/>
    <property type="match status" value="1"/>
</dbReference>
<feature type="domain" description="3'-5' exonuclease" evidence="17">
    <location>
        <begin position="292"/>
        <end position="479"/>
    </location>
</feature>
<dbReference type="OrthoDB" id="9806424at2"/>
<evidence type="ECO:0000256" key="2">
    <source>
        <dbReference type="ARBA" id="ARBA00012417"/>
    </source>
</evidence>
<evidence type="ECO:0000256" key="8">
    <source>
        <dbReference type="ARBA" id="ARBA00022763"/>
    </source>
</evidence>
<evidence type="ECO:0000256" key="10">
    <source>
        <dbReference type="ARBA" id="ARBA00022839"/>
    </source>
</evidence>
<dbReference type="SUPFAM" id="SSF53098">
    <property type="entry name" value="Ribonuclease H-like"/>
    <property type="match status" value="1"/>
</dbReference>
<dbReference type="SMART" id="SM00482">
    <property type="entry name" value="POLAc"/>
    <property type="match status" value="1"/>
</dbReference>
<dbReference type="GO" id="GO:0006302">
    <property type="term" value="P:double-strand break repair"/>
    <property type="evidence" value="ECO:0007669"/>
    <property type="project" value="TreeGrafter"/>
</dbReference>
<dbReference type="NCBIfam" id="NF004397">
    <property type="entry name" value="PRK05755.1"/>
    <property type="match status" value="1"/>
</dbReference>
<feature type="domain" description="5'-3' exonuclease" evidence="18">
    <location>
        <begin position="4"/>
        <end position="258"/>
    </location>
</feature>
<comment type="similarity">
    <text evidence="1 16">Belongs to the DNA polymerase type-A family.</text>
</comment>
<evidence type="ECO:0000313" key="20">
    <source>
        <dbReference type="EMBL" id="ORJ57159.1"/>
    </source>
</evidence>
<dbReference type="AlphaFoldDB" id="A0A1X0XWB4"/>
<evidence type="ECO:0000256" key="1">
    <source>
        <dbReference type="ARBA" id="ARBA00007705"/>
    </source>
</evidence>
<dbReference type="Gene3D" id="3.30.420.10">
    <property type="entry name" value="Ribonuclease H-like superfamily/Ribonuclease H"/>
    <property type="match status" value="1"/>
</dbReference>
<keyword evidence="13 16" id="KW-0234">DNA repair</keyword>
<dbReference type="InterPro" id="IPR036397">
    <property type="entry name" value="RNaseH_sf"/>
</dbReference>
<reference evidence="20 21" key="1">
    <citation type="submission" date="2017-03" db="EMBL/GenBank/DDBJ databases">
        <title>Genome sequence of Geothermobacter sp. EPR-M, Deep-Sea Iron Reducer.</title>
        <authorList>
            <person name="Tully B."/>
            <person name="Savalia P."/>
            <person name="Abuyen K."/>
            <person name="Baughan C."/>
            <person name="Romero E."/>
            <person name="Ronkowski C."/>
            <person name="Torres B."/>
            <person name="Tremblay J."/>
            <person name="Trujillo A."/>
            <person name="Tyler M."/>
            <person name="Perez-Rodriguez I."/>
            <person name="Amend J."/>
        </authorList>
    </citation>
    <scope>NUCLEOTIDE SEQUENCE [LARGE SCALE GENOMIC DNA]</scope>
    <source>
        <strain evidence="20 21">EPR-M</strain>
    </source>
</reference>
<dbReference type="FunFam" id="1.20.1060.10:FF:000001">
    <property type="entry name" value="DNA polymerase I"/>
    <property type="match status" value="1"/>
</dbReference>
<dbReference type="InterPro" id="IPR019760">
    <property type="entry name" value="DNA-dir_DNA_pol_A_CS"/>
</dbReference>
<dbReference type="PANTHER" id="PTHR10133:SF27">
    <property type="entry name" value="DNA POLYMERASE NU"/>
    <property type="match status" value="1"/>
</dbReference>
<evidence type="ECO:0000256" key="11">
    <source>
        <dbReference type="ARBA" id="ARBA00022932"/>
    </source>
</evidence>
<dbReference type="InterPro" id="IPR012337">
    <property type="entry name" value="RNaseH-like_sf"/>
</dbReference>
<dbReference type="GO" id="GO:0003887">
    <property type="term" value="F:DNA-directed DNA polymerase activity"/>
    <property type="evidence" value="ECO:0007669"/>
    <property type="project" value="UniProtKB-UniRule"/>
</dbReference>
<dbReference type="InterPro" id="IPR002562">
    <property type="entry name" value="3'-5'_exonuclease_dom"/>
</dbReference>
<dbReference type="SMART" id="SM00475">
    <property type="entry name" value="53EXOc"/>
    <property type="match status" value="1"/>
</dbReference>
<keyword evidence="5 16" id="KW-0548">Nucleotidyltransferase</keyword>
<keyword evidence="12 16" id="KW-0238">DNA-binding</keyword>
<accession>A0A1X0XWB4</accession>
<dbReference type="FunFam" id="3.40.50.1010:FF:000001">
    <property type="entry name" value="DNA polymerase I"/>
    <property type="match status" value="1"/>
</dbReference>
<protein>
    <recommendedName>
        <fullName evidence="3 15">DNA polymerase I</fullName>
        <ecNumber evidence="2 15">2.7.7.7</ecNumber>
    </recommendedName>
</protein>
<dbReference type="SMART" id="SM00474">
    <property type="entry name" value="35EXOc"/>
    <property type="match status" value="1"/>
</dbReference>
<dbReference type="EMBL" id="NAAD01000021">
    <property type="protein sequence ID" value="ORJ57159.1"/>
    <property type="molecule type" value="Genomic_DNA"/>
</dbReference>
<evidence type="ECO:0000256" key="3">
    <source>
        <dbReference type="ARBA" id="ARBA00020311"/>
    </source>
</evidence>
<evidence type="ECO:0000256" key="4">
    <source>
        <dbReference type="ARBA" id="ARBA00022679"/>
    </source>
</evidence>
<keyword evidence="7" id="KW-0540">Nuclease</keyword>
<dbReference type="InterPro" id="IPR008918">
    <property type="entry name" value="HhH2"/>
</dbReference>
<dbReference type="InterPro" id="IPR020046">
    <property type="entry name" value="5-3_exonucl_a-hlix_arch_N"/>
</dbReference>
<name>A0A1X0XWB4_9BACT</name>
<evidence type="ECO:0000256" key="9">
    <source>
        <dbReference type="ARBA" id="ARBA00022801"/>
    </source>
</evidence>
<dbReference type="Proteomes" id="UP000193136">
    <property type="component" value="Unassembled WGS sequence"/>
</dbReference>
<dbReference type="FunFam" id="1.10.150.20:FF:000003">
    <property type="entry name" value="DNA polymerase I"/>
    <property type="match status" value="1"/>
</dbReference>
<comment type="function">
    <text evidence="16">In addition to polymerase activity, this DNA polymerase exhibits 3'-5' and 5'-3' exonuclease activity.</text>
</comment>
<dbReference type="PROSITE" id="PS00447">
    <property type="entry name" value="DNA_POLYMERASE_A"/>
    <property type="match status" value="1"/>
</dbReference>
<dbReference type="Gene3D" id="1.20.1060.10">
    <property type="entry name" value="Taq DNA Polymerase, Chain T, domain 4"/>
    <property type="match status" value="1"/>
</dbReference>
<dbReference type="CDD" id="cd06139">
    <property type="entry name" value="DNA_polA_I_Ecoli_like_exo"/>
    <property type="match status" value="1"/>
</dbReference>
<organism evidence="20 21">
    <name type="scientific">Geothermobacter hydrogeniphilus</name>
    <dbReference type="NCBI Taxonomy" id="1969733"/>
    <lineage>
        <taxon>Bacteria</taxon>
        <taxon>Pseudomonadati</taxon>
        <taxon>Thermodesulfobacteriota</taxon>
        <taxon>Desulfuromonadia</taxon>
        <taxon>Desulfuromonadales</taxon>
        <taxon>Geothermobacteraceae</taxon>
        <taxon>Geothermobacter</taxon>
    </lineage>
</organism>
<dbReference type="SUPFAM" id="SSF47807">
    <property type="entry name" value="5' to 3' exonuclease, C-terminal subdomain"/>
    <property type="match status" value="1"/>
</dbReference>
<dbReference type="Pfam" id="PF02739">
    <property type="entry name" value="5_3_exonuc_N"/>
    <property type="match status" value="1"/>
</dbReference>
<keyword evidence="21" id="KW-1185">Reference proteome</keyword>
<evidence type="ECO:0000256" key="5">
    <source>
        <dbReference type="ARBA" id="ARBA00022695"/>
    </source>
</evidence>
<dbReference type="Gene3D" id="3.40.50.1010">
    <property type="entry name" value="5'-nuclease"/>
    <property type="match status" value="1"/>
</dbReference>
<evidence type="ECO:0000259" key="18">
    <source>
        <dbReference type="SMART" id="SM00475"/>
    </source>
</evidence>
<dbReference type="Pfam" id="PF01367">
    <property type="entry name" value="5_3_exonuc"/>
    <property type="match status" value="1"/>
</dbReference>
<sequence>MSSPRLYLIDGSSYIYRAYYAIRHLSNSRGMATNAVYGFTSMLLKIIRDEQPDYLAVVFDSRGPTFRTEIYPEYKANRAAMPEDLVPQIPLIKRVVQGFRLAAFEEPGYEADDIIATLARKASAEGLEVTVVTGDKDLMQIVDERVSLLDTMKDKRFGPAEVGERFGSPDKVVEVQALAGDSSDNVPGVPGIGEKTAKLLIDQFGDLESLLSRLDQIRQPKRRANLEQFADQARLSRRLVTLVDDLPLELDREVLTPGEPDREQLTELFRECEFQRLLDEFSSDPQAVAGSYRAVLSEADFEQLLQRLEAAERFCFDTETTGLDPLRDELVGLSFAVEAGQAWYLPLGHYYLGAPPQLDRELVLKRLAPLFADPEKGKIAQNAKFDALVLHHAGLTLEGLVFDPMLASYLARPAAKSHGMDAMAAELLGYRPIKFEEVCGKGKNRISFAEVEIERAVTYAAEDANITLRLAEILAPLLEETGQEKLFREVELPLEQLLTRMEITGVRIDADFMAGLSREFSDKLQALESGIHQLAGGPFNVASPKQLGEVLFERLKLPKGKKTRTGWSTDVEVLNKLAEDHEIARLILDYRSLAKLKGTYTDALPKLIHEESGRIHTSFNQAVTATGRLSSSDPNLQNIPIRSEEGRRIREGFIPEPGCLMLSADYSQVELRLLAHMAEETTLKEHFCSGEDIHRRTAAEVFGVFPEMVSDEMRRSAKAINFGVIYGISAFGLAKQLGIGRKEAQEYIDGYFARYPKIRAFMDKCIAEAKEHKYVTTLLGRRCAVPEIDSKNGAIRGYAERNAINYPVQGSAADLIKLAMLRVQRRIDAEELSSRMVLQVHDELVFEVPEGELEEMRTLVKEEMETALELDLPLVVDVGVGKNWREAH</sequence>
<keyword evidence="6 16" id="KW-0235">DNA replication</keyword>
<dbReference type="InterPro" id="IPR020045">
    <property type="entry name" value="DNA_polI_H3TH"/>
</dbReference>
<dbReference type="RefSeq" id="WP_085011475.1">
    <property type="nucleotide sequence ID" value="NZ_NAAD01000021.1"/>
</dbReference>
<dbReference type="InterPro" id="IPR036279">
    <property type="entry name" value="5-3_exonuclease_C_sf"/>
</dbReference>
<gene>
    <name evidence="16" type="primary">polA</name>
    <name evidence="20" type="ORF">B5V00_14170</name>
</gene>
<comment type="caution">
    <text evidence="20">The sequence shown here is derived from an EMBL/GenBank/DDBJ whole genome shotgun (WGS) entry which is preliminary data.</text>
</comment>
<dbReference type="CDD" id="cd09898">
    <property type="entry name" value="H3TH_53EXO"/>
    <property type="match status" value="1"/>
</dbReference>
<evidence type="ECO:0000256" key="6">
    <source>
        <dbReference type="ARBA" id="ARBA00022705"/>
    </source>
</evidence>
<dbReference type="Pfam" id="PF01612">
    <property type="entry name" value="DNA_pol_A_exo1"/>
    <property type="match status" value="1"/>
</dbReference>
<keyword evidence="9 16" id="KW-0378">Hydrolase</keyword>
<dbReference type="GO" id="GO:0008408">
    <property type="term" value="F:3'-5' exonuclease activity"/>
    <property type="evidence" value="ECO:0007669"/>
    <property type="project" value="UniProtKB-UniRule"/>
</dbReference>
<evidence type="ECO:0000256" key="13">
    <source>
        <dbReference type="ARBA" id="ARBA00023204"/>
    </source>
</evidence>
<evidence type="ECO:0000313" key="21">
    <source>
        <dbReference type="Proteomes" id="UP000193136"/>
    </source>
</evidence>
<dbReference type="InterPro" id="IPR043502">
    <property type="entry name" value="DNA/RNA_pol_sf"/>
</dbReference>
<evidence type="ECO:0000256" key="7">
    <source>
        <dbReference type="ARBA" id="ARBA00022722"/>
    </source>
</evidence>
<dbReference type="NCBIfam" id="TIGR00593">
    <property type="entry name" value="pola"/>
    <property type="match status" value="1"/>
</dbReference>
<comment type="catalytic activity">
    <reaction evidence="14 16">
        <text>DNA(n) + a 2'-deoxyribonucleoside 5'-triphosphate = DNA(n+1) + diphosphate</text>
        <dbReference type="Rhea" id="RHEA:22508"/>
        <dbReference type="Rhea" id="RHEA-COMP:17339"/>
        <dbReference type="Rhea" id="RHEA-COMP:17340"/>
        <dbReference type="ChEBI" id="CHEBI:33019"/>
        <dbReference type="ChEBI" id="CHEBI:61560"/>
        <dbReference type="ChEBI" id="CHEBI:173112"/>
        <dbReference type="EC" id="2.7.7.7"/>
    </reaction>
</comment>
<dbReference type="InterPro" id="IPR001098">
    <property type="entry name" value="DNA-dir_DNA_pol_A_palm_dom"/>
</dbReference>
<dbReference type="CDD" id="cd08637">
    <property type="entry name" value="DNA_pol_A_pol_I_C"/>
    <property type="match status" value="1"/>
</dbReference>
<evidence type="ECO:0000259" key="19">
    <source>
        <dbReference type="SMART" id="SM00482"/>
    </source>
</evidence>
<dbReference type="Gene3D" id="3.30.70.370">
    <property type="match status" value="1"/>
</dbReference>
<dbReference type="Pfam" id="PF00476">
    <property type="entry name" value="DNA_pol_A"/>
    <property type="match status" value="1"/>
</dbReference>
<dbReference type="GO" id="GO:0003677">
    <property type="term" value="F:DNA binding"/>
    <property type="evidence" value="ECO:0007669"/>
    <property type="project" value="UniProtKB-UniRule"/>
</dbReference>
<dbReference type="EC" id="2.7.7.7" evidence="2 15"/>
<evidence type="ECO:0000256" key="12">
    <source>
        <dbReference type="ARBA" id="ARBA00023125"/>
    </source>
</evidence>
<dbReference type="InterPro" id="IPR029060">
    <property type="entry name" value="PIN-like_dom_sf"/>
</dbReference>
<dbReference type="InterPro" id="IPR002298">
    <property type="entry name" value="DNA_polymerase_A"/>
</dbReference>
<evidence type="ECO:0000259" key="17">
    <source>
        <dbReference type="SMART" id="SM00474"/>
    </source>
</evidence>
<keyword evidence="11 16" id="KW-0239">DNA-directed DNA polymerase</keyword>
<keyword evidence="8 16" id="KW-0227">DNA damage</keyword>
<evidence type="ECO:0000256" key="14">
    <source>
        <dbReference type="ARBA" id="ARBA00049244"/>
    </source>
</evidence>
<dbReference type="Gene3D" id="1.10.150.20">
    <property type="entry name" value="5' to 3' exonuclease, C-terminal subdomain"/>
    <property type="match status" value="2"/>
</dbReference>
<dbReference type="FunFam" id="1.10.150.20:FF:000002">
    <property type="entry name" value="DNA polymerase I"/>
    <property type="match status" value="1"/>
</dbReference>
<dbReference type="GO" id="GO:0008409">
    <property type="term" value="F:5'-3' exonuclease activity"/>
    <property type="evidence" value="ECO:0007669"/>
    <property type="project" value="UniProtKB-UniRule"/>
</dbReference>
<dbReference type="STRING" id="1969733.B5V00_14170"/>
<dbReference type="InterPro" id="IPR002421">
    <property type="entry name" value="5-3_exonuclease"/>
</dbReference>